<accession>A0A6N3E7X8</accession>
<feature type="region of interest" description="Disordered" evidence="1">
    <location>
        <begin position="1"/>
        <end position="38"/>
    </location>
</feature>
<dbReference type="EMBL" id="CACRUK010000032">
    <property type="protein sequence ID" value="VYU37796.1"/>
    <property type="molecule type" value="Genomic_DNA"/>
</dbReference>
<gene>
    <name evidence="2" type="ORF">RGLFYP19_02054</name>
</gene>
<evidence type="ECO:0000256" key="1">
    <source>
        <dbReference type="SAM" id="MobiDB-lite"/>
    </source>
</evidence>
<proteinExistence type="predicted"/>
<reference evidence="2" key="1">
    <citation type="submission" date="2019-11" db="EMBL/GenBank/DDBJ databases">
        <authorList>
            <person name="Feng L."/>
        </authorList>
    </citation>
    <scope>NUCLEOTIDE SEQUENCE</scope>
    <source>
        <strain evidence="2">RgnavusLFYP19</strain>
    </source>
</reference>
<sequence>MTEEEMLQRLEQSGESSKKGNYRNADDVISDMRGKYGL</sequence>
<dbReference type="AlphaFoldDB" id="A0A6N3E7X8"/>
<evidence type="ECO:0000313" key="2">
    <source>
        <dbReference type="EMBL" id="VYU37796.1"/>
    </source>
</evidence>
<organism evidence="2">
    <name type="scientific">Mediterraneibacter gnavus</name>
    <name type="common">Ruminococcus gnavus</name>
    <dbReference type="NCBI Taxonomy" id="33038"/>
    <lineage>
        <taxon>Bacteria</taxon>
        <taxon>Bacillati</taxon>
        <taxon>Bacillota</taxon>
        <taxon>Clostridia</taxon>
        <taxon>Lachnospirales</taxon>
        <taxon>Lachnospiraceae</taxon>
        <taxon>Mediterraneibacter</taxon>
    </lineage>
</organism>
<protein>
    <submittedName>
        <fullName evidence="2">Uncharacterized protein</fullName>
    </submittedName>
</protein>
<name>A0A6N3E7X8_MEDGN</name>
<feature type="compositionally biased region" description="Basic and acidic residues" evidence="1">
    <location>
        <begin position="24"/>
        <end position="38"/>
    </location>
</feature>